<evidence type="ECO:0000256" key="1">
    <source>
        <dbReference type="SAM" id="MobiDB-lite"/>
    </source>
</evidence>
<dbReference type="EMBL" id="MAEM01000227">
    <property type="protein sequence ID" value="OBS02058.1"/>
    <property type="molecule type" value="Genomic_DNA"/>
</dbReference>
<dbReference type="Gene3D" id="3.10.129.10">
    <property type="entry name" value="Hotdog Thioesterase"/>
    <property type="match status" value="1"/>
</dbReference>
<dbReference type="Proteomes" id="UP000093757">
    <property type="component" value="Unassembled WGS sequence"/>
</dbReference>
<gene>
    <name evidence="2" type="ORF">A9W98_16920</name>
</gene>
<feature type="region of interest" description="Disordered" evidence="1">
    <location>
        <begin position="145"/>
        <end position="204"/>
    </location>
</feature>
<evidence type="ECO:0000313" key="2">
    <source>
        <dbReference type="EMBL" id="OBS02058.1"/>
    </source>
</evidence>
<dbReference type="OrthoDB" id="4350329at2"/>
<organism evidence="2 3">
    <name type="scientific">Mycobacterium gordonae</name>
    <dbReference type="NCBI Taxonomy" id="1778"/>
    <lineage>
        <taxon>Bacteria</taxon>
        <taxon>Bacillati</taxon>
        <taxon>Actinomycetota</taxon>
        <taxon>Actinomycetes</taxon>
        <taxon>Mycobacteriales</taxon>
        <taxon>Mycobacteriaceae</taxon>
        <taxon>Mycobacterium</taxon>
    </lineage>
</organism>
<protein>
    <submittedName>
        <fullName evidence="2">Uncharacterized protein</fullName>
    </submittedName>
</protein>
<reference evidence="2 3" key="1">
    <citation type="submission" date="2016-06" db="EMBL/GenBank/DDBJ databases">
        <authorList>
            <person name="Kjaerup R.B."/>
            <person name="Dalgaard T.S."/>
            <person name="Juul-Madsen H.R."/>
        </authorList>
    </citation>
    <scope>NUCLEOTIDE SEQUENCE [LARGE SCALE GENOMIC DNA]</scope>
    <source>
        <strain evidence="2 3">1245752.6</strain>
    </source>
</reference>
<dbReference type="AlphaFoldDB" id="A0A1A6BI98"/>
<sequence length="204" mass="22062">MTLNFADALGYVVTGPAPRYVAGAFGQAQKQGVRAERGTRELIEVLPEGVMPVTIARRVLHAAATRVFVRGHHDQACAKEQGVRDAYLDTVFFQGLVDRMGKAWAGPDAWLAPRRLQMIAPVCAGDVLKTEGRVLAIKRDATSQTAGVAVDSSTKRGLASRRGSPDAMRPTREDRRNRDRKLRMLASAAGNGRREPRISGSAGT</sequence>
<dbReference type="RefSeq" id="WP_065133704.1">
    <property type="nucleotide sequence ID" value="NZ_MAEM01000227.1"/>
</dbReference>
<dbReference type="InterPro" id="IPR029069">
    <property type="entry name" value="HotDog_dom_sf"/>
</dbReference>
<comment type="caution">
    <text evidence="2">The sequence shown here is derived from an EMBL/GenBank/DDBJ whole genome shotgun (WGS) entry which is preliminary data.</text>
</comment>
<evidence type="ECO:0000313" key="3">
    <source>
        <dbReference type="Proteomes" id="UP000093757"/>
    </source>
</evidence>
<proteinExistence type="predicted"/>
<dbReference type="SUPFAM" id="SSF54637">
    <property type="entry name" value="Thioesterase/thiol ester dehydrase-isomerase"/>
    <property type="match status" value="1"/>
</dbReference>
<name>A0A1A6BI98_MYCGO</name>
<accession>A0A1A6BI98</accession>